<evidence type="ECO:0000256" key="1">
    <source>
        <dbReference type="ARBA" id="ARBA00000085"/>
    </source>
</evidence>
<dbReference type="SMART" id="SM00388">
    <property type="entry name" value="HisKA"/>
    <property type="match status" value="1"/>
</dbReference>
<gene>
    <name evidence="10" type="ORF">MSL71_17060</name>
</gene>
<dbReference type="SUPFAM" id="SSF55874">
    <property type="entry name" value="ATPase domain of HSP90 chaperone/DNA topoisomerase II/histidine kinase"/>
    <property type="match status" value="1"/>
</dbReference>
<dbReference type="PROSITE" id="PS50109">
    <property type="entry name" value="HIS_KIN"/>
    <property type="match status" value="1"/>
</dbReference>
<feature type="coiled-coil region" evidence="5">
    <location>
        <begin position="363"/>
        <end position="390"/>
    </location>
</feature>
<dbReference type="EMBL" id="CAADHO010000002">
    <property type="protein sequence ID" value="VFQ44062.1"/>
    <property type="molecule type" value="Genomic_DNA"/>
</dbReference>
<evidence type="ECO:0000256" key="6">
    <source>
        <dbReference type="SAM" id="Phobius"/>
    </source>
</evidence>
<feature type="chain" id="PRO_5020581476" description="histidine kinase" evidence="7">
    <location>
        <begin position="22"/>
        <end position="787"/>
    </location>
</feature>
<dbReference type="Pfam" id="PF00072">
    <property type="entry name" value="Response_reg"/>
    <property type="match status" value="1"/>
</dbReference>
<feature type="transmembrane region" description="Helical" evidence="6">
    <location>
        <begin position="344"/>
        <end position="368"/>
    </location>
</feature>
<keyword evidence="3 4" id="KW-0597">Phosphoprotein</keyword>
<keyword evidence="5" id="KW-0175">Coiled coil</keyword>
<dbReference type="Gene3D" id="3.40.50.2300">
    <property type="match status" value="1"/>
</dbReference>
<organism evidence="10 11">
    <name type="scientific">Desulfoluna butyratoxydans</name>
    <dbReference type="NCBI Taxonomy" id="231438"/>
    <lineage>
        <taxon>Bacteria</taxon>
        <taxon>Pseudomonadati</taxon>
        <taxon>Thermodesulfobacteriota</taxon>
        <taxon>Desulfobacteria</taxon>
        <taxon>Desulfobacterales</taxon>
        <taxon>Desulfolunaceae</taxon>
        <taxon>Desulfoluna</taxon>
    </lineage>
</organism>
<dbReference type="PANTHER" id="PTHR43065:SF42">
    <property type="entry name" value="TWO-COMPONENT SENSOR PPRA"/>
    <property type="match status" value="1"/>
</dbReference>
<dbReference type="Pfam" id="PF02518">
    <property type="entry name" value="HATPase_c"/>
    <property type="match status" value="1"/>
</dbReference>
<dbReference type="InterPro" id="IPR001789">
    <property type="entry name" value="Sig_transdc_resp-reg_receiver"/>
</dbReference>
<dbReference type="InterPro" id="IPR036890">
    <property type="entry name" value="HATPase_C_sf"/>
</dbReference>
<dbReference type="InterPro" id="IPR003594">
    <property type="entry name" value="HATPase_dom"/>
</dbReference>
<evidence type="ECO:0000256" key="4">
    <source>
        <dbReference type="PROSITE-ProRule" id="PRU00169"/>
    </source>
</evidence>
<protein>
    <recommendedName>
        <fullName evidence="2">histidine kinase</fullName>
        <ecNumber evidence="2">2.7.13.3</ecNumber>
    </recommendedName>
</protein>
<dbReference type="SMART" id="SM00448">
    <property type="entry name" value="REC"/>
    <property type="match status" value="1"/>
</dbReference>
<evidence type="ECO:0000256" key="7">
    <source>
        <dbReference type="SAM" id="SignalP"/>
    </source>
</evidence>
<dbReference type="SUPFAM" id="SSF47384">
    <property type="entry name" value="Homodimeric domain of signal transducing histidine kinase"/>
    <property type="match status" value="1"/>
</dbReference>
<dbReference type="InterPro" id="IPR005467">
    <property type="entry name" value="His_kinase_dom"/>
</dbReference>
<evidence type="ECO:0000259" key="8">
    <source>
        <dbReference type="PROSITE" id="PS50109"/>
    </source>
</evidence>
<dbReference type="Gene3D" id="1.10.287.130">
    <property type="match status" value="1"/>
</dbReference>
<feature type="modified residue" description="4-aspartylphosphate" evidence="4">
    <location>
        <position position="694"/>
    </location>
</feature>
<reference evidence="10 11" key="1">
    <citation type="submission" date="2019-03" db="EMBL/GenBank/DDBJ databases">
        <authorList>
            <person name="Nijsse B."/>
        </authorList>
    </citation>
    <scope>NUCLEOTIDE SEQUENCE [LARGE SCALE GENOMIC DNA]</scope>
    <source>
        <strain evidence="10">Desulfoluna butyratoxydans MSL71</strain>
    </source>
</reference>
<accession>A0A4U8YQM5</accession>
<dbReference type="CDD" id="cd17546">
    <property type="entry name" value="REC_hyHK_CKI1_RcsC-like"/>
    <property type="match status" value="1"/>
</dbReference>
<feature type="domain" description="Histidine kinase" evidence="8">
    <location>
        <begin position="399"/>
        <end position="623"/>
    </location>
</feature>
<dbReference type="PRINTS" id="PR00344">
    <property type="entry name" value="BCTRLSENSOR"/>
</dbReference>
<dbReference type="GO" id="GO:0000155">
    <property type="term" value="F:phosphorelay sensor kinase activity"/>
    <property type="evidence" value="ECO:0007669"/>
    <property type="project" value="InterPro"/>
</dbReference>
<keyword evidence="6" id="KW-0472">Membrane</keyword>
<keyword evidence="6" id="KW-0812">Transmembrane</keyword>
<dbReference type="Gene3D" id="3.30.565.10">
    <property type="entry name" value="Histidine kinase-like ATPase, C-terminal domain"/>
    <property type="match status" value="1"/>
</dbReference>
<evidence type="ECO:0000313" key="11">
    <source>
        <dbReference type="Proteomes" id="UP000507962"/>
    </source>
</evidence>
<dbReference type="InterPro" id="IPR011006">
    <property type="entry name" value="CheY-like_superfamily"/>
</dbReference>
<dbReference type="SMART" id="SM00387">
    <property type="entry name" value="HATPase_c"/>
    <property type="match status" value="1"/>
</dbReference>
<keyword evidence="7" id="KW-0732">Signal</keyword>
<dbReference type="InterPro" id="IPR003661">
    <property type="entry name" value="HisK_dim/P_dom"/>
</dbReference>
<feature type="signal peptide" evidence="7">
    <location>
        <begin position="1"/>
        <end position="21"/>
    </location>
</feature>
<dbReference type="AlphaFoldDB" id="A0A4U8YQM5"/>
<dbReference type="Proteomes" id="UP000507962">
    <property type="component" value="Unassembled WGS sequence"/>
</dbReference>
<evidence type="ECO:0000256" key="2">
    <source>
        <dbReference type="ARBA" id="ARBA00012438"/>
    </source>
</evidence>
<feature type="domain" description="Response regulatory" evidence="9">
    <location>
        <begin position="643"/>
        <end position="762"/>
    </location>
</feature>
<keyword evidence="11" id="KW-1185">Reference proteome</keyword>
<proteinExistence type="predicted"/>
<dbReference type="SUPFAM" id="SSF52172">
    <property type="entry name" value="CheY-like"/>
    <property type="match status" value="1"/>
</dbReference>
<dbReference type="EC" id="2.7.13.3" evidence="2"/>
<dbReference type="PROSITE" id="PS50110">
    <property type="entry name" value="RESPONSE_REGULATORY"/>
    <property type="match status" value="1"/>
</dbReference>
<comment type="catalytic activity">
    <reaction evidence="1">
        <text>ATP + protein L-histidine = ADP + protein N-phospho-L-histidine.</text>
        <dbReference type="EC" id="2.7.13.3"/>
    </reaction>
</comment>
<evidence type="ECO:0000256" key="5">
    <source>
        <dbReference type="SAM" id="Coils"/>
    </source>
</evidence>
<evidence type="ECO:0000313" key="10">
    <source>
        <dbReference type="EMBL" id="VFQ44062.1"/>
    </source>
</evidence>
<dbReference type="Pfam" id="PF00512">
    <property type="entry name" value="HisKA"/>
    <property type="match status" value="1"/>
</dbReference>
<dbReference type="InterPro" id="IPR004358">
    <property type="entry name" value="Sig_transdc_His_kin-like_C"/>
</dbReference>
<evidence type="ECO:0000256" key="3">
    <source>
        <dbReference type="ARBA" id="ARBA00022553"/>
    </source>
</evidence>
<dbReference type="PANTHER" id="PTHR43065">
    <property type="entry name" value="SENSOR HISTIDINE KINASE"/>
    <property type="match status" value="1"/>
</dbReference>
<name>A0A4U8YQM5_9BACT</name>
<keyword evidence="6" id="KW-1133">Transmembrane helix</keyword>
<evidence type="ECO:0000259" key="9">
    <source>
        <dbReference type="PROSITE" id="PS50110"/>
    </source>
</evidence>
<sequence>MVCRWVLFFWCIGVCVAPLRAAGASEGKDVRDVLVLNSYSPGYVWSDWKTKGIRKVLDAEGSSVRLSFEYMDTKRYKPSEIFDTLKEVYRLKYASVSFDVIIASDNNALDFLLLYRAALFPGVPVVFCGVNDFSRAMLKGQTGYTGIAEDYDLKGTLDLALSIHPETTHVAYISGGGTSSHIIRDQFESLIPGYASRVDFIRLSMMSPDDLKKALADLPEHTVILYLSYYVTPDGTRFTVAEGLSLIFEAARKPIYGIWDYTLGNGALGGPMLRVQEQASEAARMALKVLDGTPVDDLPVMRESFLDPIFDYTMLDYFDISMGRLPKGSVVINEPVTVYYRYKYVIWATVLFLIYQSVTIVVLMRIIARRKRAEEREKALEAQLRQAHKMEAMGTFAGGIAHDFNNILGGIATCTELAADEVEGESPVQEDLAQVLKAVNRGKSLVRQILTFSQNKDREMQPVQMRLILMECTQLLKSSIPSTIDVRLNVQAEAGFVLADPTQIHQVIMNLCTNARHAVANQKGCIEISLDAVELDRKASLRHPDLHKGRYSRLTVRDNGKGIAPENMERIFDPFFSTRKENGGTGLGLSMSHGIIKNHGGAITVASHPGRGTIFSVFIPCAHGVAAVPGEAAAAPNIHTQGTVMLVDDDEQMLYGTEKLLTRMGYEVAAFSGSLEALKAFRTDPMRYDLIFTDHMMPFLNGMELAAELLALRSDIPVVLCTGYQDELQALTPEVLDQNGISEVISKPFKRQELETILPGLCKANACNSSVASGGSLFEKSSAKTFR</sequence>
<dbReference type="InterPro" id="IPR036097">
    <property type="entry name" value="HisK_dim/P_sf"/>
</dbReference>